<keyword evidence="2 3" id="KW-0040">ANK repeat</keyword>
<dbReference type="InterPro" id="IPR002110">
    <property type="entry name" value="Ankyrin_rpt"/>
</dbReference>
<keyword evidence="5" id="KW-1185">Reference proteome</keyword>
<dbReference type="SUPFAM" id="SSF48403">
    <property type="entry name" value="Ankyrin repeat"/>
    <property type="match status" value="1"/>
</dbReference>
<proteinExistence type="predicted"/>
<dbReference type="EMBL" id="CAKKNE010000002">
    <property type="protein sequence ID" value="CAH0367642.1"/>
    <property type="molecule type" value="Genomic_DNA"/>
</dbReference>
<accession>A0A8J2WTH5</accession>
<protein>
    <recommendedName>
        <fullName evidence="6">Ankyrin repeat protein</fullName>
    </recommendedName>
</protein>
<dbReference type="Proteomes" id="UP000789595">
    <property type="component" value="Unassembled WGS sequence"/>
</dbReference>
<dbReference type="Gene3D" id="1.25.40.20">
    <property type="entry name" value="Ankyrin repeat-containing domain"/>
    <property type="match status" value="2"/>
</dbReference>
<dbReference type="PROSITE" id="PS50088">
    <property type="entry name" value="ANK_REPEAT"/>
    <property type="match status" value="1"/>
</dbReference>
<dbReference type="OrthoDB" id="366390at2759"/>
<evidence type="ECO:0000256" key="1">
    <source>
        <dbReference type="ARBA" id="ARBA00022737"/>
    </source>
</evidence>
<keyword evidence="1" id="KW-0677">Repeat</keyword>
<dbReference type="SMART" id="SM00248">
    <property type="entry name" value="ANK"/>
    <property type="match status" value="3"/>
</dbReference>
<comment type="caution">
    <text evidence="4">The sequence shown here is derived from an EMBL/GenBank/DDBJ whole genome shotgun (WGS) entry which is preliminary data.</text>
</comment>
<sequence>MSHIDEDTPAHLRAAFAGDVSAVEAWLSGGGDVNQDGDWDGSLLSNAILGSQTQMYEFLLERGARCGEADLFYLVDQVLSMHPSPDHVNVARLLIEHGADPRSGAPSNDDTSWSVLHKLSVMMTADDYYLPENPAAEKCALLIPLFVEKGIPVDLRVTGGGGRFSVGTTPLMAAACYSAPVVFLRELLRHGADLAATNEEGDDALLYAMMAADEDYDSGSITSAADKRAILAFLLNVTEAGTYKRYVNEPRKRLLVLLKLCERGRATAPRRGLLARLFPSPRRRVASGIASDRLPDVLFWKVLSFWRTERDGPV</sequence>
<dbReference type="InterPro" id="IPR036770">
    <property type="entry name" value="Ankyrin_rpt-contain_sf"/>
</dbReference>
<dbReference type="Pfam" id="PF00023">
    <property type="entry name" value="Ank"/>
    <property type="match status" value="1"/>
</dbReference>
<dbReference type="PANTHER" id="PTHR24123:SF33">
    <property type="entry name" value="PROTEIN HOS4"/>
    <property type="match status" value="1"/>
</dbReference>
<dbReference type="PANTHER" id="PTHR24123">
    <property type="entry name" value="ANKYRIN REPEAT-CONTAINING"/>
    <property type="match status" value="1"/>
</dbReference>
<evidence type="ECO:0000313" key="5">
    <source>
        <dbReference type="Proteomes" id="UP000789595"/>
    </source>
</evidence>
<evidence type="ECO:0008006" key="6">
    <source>
        <dbReference type="Google" id="ProtNLM"/>
    </source>
</evidence>
<evidence type="ECO:0000256" key="3">
    <source>
        <dbReference type="PROSITE-ProRule" id="PRU00023"/>
    </source>
</evidence>
<reference evidence="4" key="1">
    <citation type="submission" date="2021-11" db="EMBL/GenBank/DDBJ databases">
        <authorList>
            <consortium name="Genoscope - CEA"/>
            <person name="William W."/>
        </authorList>
    </citation>
    <scope>NUCLEOTIDE SEQUENCE</scope>
</reference>
<dbReference type="InterPro" id="IPR051165">
    <property type="entry name" value="Multifunctional_ANK_Repeat"/>
</dbReference>
<name>A0A8J2WTH5_9STRA</name>
<feature type="repeat" description="ANK" evidence="3">
    <location>
        <begin position="166"/>
        <end position="199"/>
    </location>
</feature>
<gene>
    <name evidence="4" type="ORF">PECAL_2P06740</name>
</gene>
<evidence type="ECO:0000256" key="2">
    <source>
        <dbReference type="ARBA" id="ARBA00023043"/>
    </source>
</evidence>
<evidence type="ECO:0000313" key="4">
    <source>
        <dbReference type="EMBL" id="CAH0367642.1"/>
    </source>
</evidence>
<dbReference type="AlphaFoldDB" id="A0A8J2WTH5"/>
<organism evidence="4 5">
    <name type="scientific">Pelagomonas calceolata</name>
    <dbReference type="NCBI Taxonomy" id="35677"/>
    <lineage>
        <taxon>Eukaryota</taxon>
        <taxon>Sar</taxon>
        <taxon>Stramenopiles</taxon>
        <taxon>Ochrophyta</taxon>
        <taxon>Pelagophyceae</taxon>
        <taxon>Pelagomonadales</taxon>
        <taxon>Pelagomonadaceae</taxon>
        <taxon>Pelagomonas</taxon>
    </lineage>
</organism>